<evidence type="ECO:0008006" key="3">
    <source>
        <dbReference type="Google" id="ProtNLM"/>
    </source>
</evidence>
<evidence type="ECO:0000313" key="1">
    <source>
        <dbReference type="EMBL" id="MFC6644174.1"/>
    </source>
</evidence>
<dbReference type="Proteomes" id="UP001596391">
    <property type="component" value="Unassembled WGS sequence"/>
</dbReference>
<name>A0ABW1Z422_9BACT</name>
<dbReference type="Gene3D" id="3.40.50.880">
    <property type="match status" value="1"/>
</dbReference>
<dbReference type="RefSeq" id="WP_263372120.1">
    <property type="nucleotide sequence ID" value="NZ_JAGSYD010000004.1"/>
</dbReference>
<accession>A0ABW1Z422</accession>
<proteinExistence type="predicted"/>
<sequence>MSILRTNFREKDAPHLAKAAQQLGMQFAEAQKVADAIAAPPGDVVFWEAGGEFSDAQITQLQESVRLGANFILSLSRNSLKLPARLSAMLPTIGWGAQIGYIKSQNDRPIEAGSWDKSVFAQDEPQGLHLPYFFPIRPVSAVERGEGRYERFDRRIPKMDRTVKPHNDAWTRPLLNHDWQVRVSASDRAAQPLIVTGRYGAGRVVVLASSVIGFDAAPHAEAIWSALLRWVSEKRALPSAATAAETAAIKLSVASNGPHVTVQLENAGSSPAEVRVFARVLTWEGAMIGDVVPAKPAVTVPAGGKATVDLQLPRASSMGYQALDARESLQVRVAALSADESVVMAERRLSVDLEPALRVRLHTDSVGSIPTPFHKPDSKNFGAFRNRMGAAVGNYAYPPGATVNASVTVVNGLRNLAPFAAVVDLVDKTNQSVMALNDEATNYRKGPVDAINAWASWQGKGNSDNVLLFMFAKPVTVASFTIVGCDGSSVDGQEHNPLLAIVQFDDKEVLRAPLEDAFIAGHGQAYVPLKQPASVTKLTIRFPWVAAQPGKRRQAPWLGDIRISGWVGEAPPSAKETVEVTLENAMTGEKKSLLKQEVALDGGTRQSLKLQCKLPDDAELGFYRLTATAGRSHSSMPLLVTRGDKALKPITDIIPDDSAALGFIVTRGFRNVFNTGTGTAEIISGWGQPDDLVWAYSRQLKQIRQQARTASSRLYLSEDDMRHYSSPWKSFAGGQFFFDVATPLLVERMKAHPNWSKSPMVHLDFSDRWDTGPDTTALHGWQDYVEFDRHLRRSGKPGLKGKTRSQVGAEIHAEHEAEWQSWHLERYCTAVKGMRDAFAAEKKDLTIIAQGLPIVAGADAAAALAPTIRGMSDDSTWGMISDSSALTTGRQLGEIAFNPAWKVSTQGMWGYPSSVLNNEHWHSPVSTTEPSRRVMYDRAWRGMVWDDGSFRSVYTYGYNSNVGIAYTMNDNDWQQWWLMLERHSLLSPEAPLGAGLVVSSSFYADPAHVKFSCGDALEANELIPVYARAFEYLSNAGVPLAFGANLRTLDKWKGDAPLVLLNPAMFNEAEVANVAALQKRGVKIIAFGGGEGGAGIEAMKKLGVPLLAADPMSFNALDAMRLEPEITKALALPLQFPAGASGYGFRSGATSLVVVEDWWEKGRALQVRVRVQNPAAKSAQACGVNDHVAFDVKREGDFWVVNMPVRPADAEIIALREVA</sequence>
<keyword evidence="2" id="KW-1185">Reference proteome</keyword>
<dbReference type="EMBL" id="JBHSWI010000001">
    <property type="protein sequence ID" value="MFC6644174.1"/>
    <property type="molecule type" value="Genomic_DNA"/>
</dbReference>
<organism evidence="1 2">
    <name type="scientific">Granulicella cerasi</name>
    <dbReference type="NCBI Taxonomy" id="741063"/>
    <lineage>
        <taxon>Bacteria</taxon>
        <taxon>Pseudomonadati</taxon>
        <taxon>Acidobacteriota</taxon>
        <taxon>Terriglobia</taxon>
        <taxon>Terriglobales</taxon>
        <taxon>Acidobacteriaceae</taxon>
        <taxon>Granulicella</taxon>
    </lineage>
</organism>
<dbReference type="InterPro" id="IPR029062">
    <property type="entry name" value="Class_I_gatase-like"/>
</dbReference>
<evidence type="ECO:0000313" key="2">
    <source>
        <dbReference type="Proteomes" id="UP001596391"/>
    </source>
</evidence>
<comment type="caution">
    <text evidence="1">The sequence shown here is derived from an EMBL/GenBank/DDBJ whole genome shotgun (WGS) entry which is preliminary data.</text>
</comment>
<protein>
    <recommendedName>
        <fullName evidence="3">Glycoside hydrolase family 42 N-terminal domain-containing protein</fullName>
    </recommendedName>
</protein>
<reference evidence="2" key="1">
    <citation type="journal article" date="2019" name="Int. J. Syst. Evol. Microbiol.">
        <title>The Global Catalogue of Microorganisms (GCM) 10K type strain sequencing project: providing services to taxonomists for standard genome sequencing and annotation.</title>
        <authorList>
            <consortium name="The Broad Institute Genomics Platform"/>
            <consortium name="The Broad Institute Genome Sequencing Center for Infectious Disease"/>
            <person name="Wu L."/>
            <person name="Ma J."/>
        </authorList>
    </citation>
    <scope>NUCLEOTIDE SEQUENCE [LARGE SCALE GENOMIC DNA]</scope>
    <source>
        <strain evidence="2">CGMCC 1.16026</strain>
    </source>
</reference>
<gene>
    <name evidence="1" type="ORF">ACFQBQ_00915</name>
</gene>